<evidence type="ECO:0000313" key="2">
    <source>
        <dbReference type="EMBL" id="KAJ1107979.1"/>
    </source>
</evidence>
<keyword evidence="3" id="KW-1185">Reference proteome</keyword>
<protein>
    <submittedName>
        <fullName evidence="2">Uncharacterized protein</fullName>
    </submittedName>
</protein>
<gene>
    <name evidence="2" type="ORF">NDU88_005364</name>
</gene>
<feature type="region of interest" description="Disordered" evidence="1">
    <location>
        <begin position="1"/>
        <end position="51"/>
    </location>
</feature>
<dbReference type="EMBL" id="JANPWB010000013">
    <property type="protein sequence ID" value="KAJ1107979.1"/>
    <property type="molecule type" value="Genomic_DNA"/>
</dbReference>
<organism evidence="2 3">
    <name type="scientific">Pleurodeles waltl</name>
    <name type="common">Iberian ribbed newt</name>
    <dbReference type="NCBI Taxonomy" id="8319"/>
    <lineage>
        <taxon>Eukaryota</taxon>
        <taxon>Metazoa</taxon>
        <taxon>Chordata</taxon>
        <taxon>Craniata</taxon>
        <taxon>Vertebrata</taxon>
        <taxon>Euteleostomi</taxon>
        <taxon>Amphibia</taxon>
        <taxon>Batrachia</taxon>
        <taxon>Caudata</taxon>
        <taxon>Salamandroidea</taxon>
        <taxon>Salamandridae</taxon>
        <taxon>Pleurodelinae</taxon>
        <taxon>Pleurodeles</taxon>
    </lineage>
</organism>
<sequence length="124" mass="14097">MSRCRQQRSRRHQQRSQRRQQRSHRRGMGQPRCGTTRVTPGRGAADWATQKTSRAWPNQIGTERTIPASSRGSVILPIFKCGDKSSAKNYHLVALIDNEAKYFSGTILMELTFWASEKAVIPPD</sequence>
<name>A0AAV7MY53_PLEWA</name>
<accession>A0AAV7MY53</accession>
<evidence type="ECO:0000313" key="3">
    <source>
        <dbReference type="Proteomes" id="UP001066276"/>
    </source>
</evidence>
<evidence type="ECO:0000256" key="1">
    <source>
        <dbReference type="SAM" id="MobiDB-lite"/>
    </source>
</evidence>
<proteinExistence type="predicted"/>
<dbReference type="Proteomes" id="UP001066276">
    <property type="component" value="Chromosome 9"/>
</dbReference>
<dbReference type="AlphaFoldDB" id="A0AAV7MY53"/>
<feature type="compositionally biased region" description="Basic residues" evidence="1">
    <location>
        <begin position="1"/>
        <end position="27"/>
    </location>
</feature>
<comment type="caution">
    <text evidence="2">The sequence shown here is derived from an EMBL/GenBank/DDBJ whole genome shotgun (WGS) entry which is preliminary data.</text>
</comment>
<reference evidence="2" key="1">
    <citation type="journal article" date="2022" name="bioRxiv">
        <title>Sequencing and chromosome-scale assembly of the giantPleurodeles waltlgenome.</title>
        <authorList>
            <person name="Brown T."/>
            <person name="Elewa A."/>
            <person name="Iarovenko S."/>
            <person name="Subramanian E."/>
            <person name="Araus A.J."/>
            <person name="Petzold A."/>
            <person name="Susuki M."/>
            <person name="Suzuki K.-i.T."/>
            <person name="Hayashi T."/>
            <person name="Toyoda A."/>
            <person name="Oliveira C."/>
            <person name="Osipova E."/>
            <person name="Leigh N.D."/>
            <person name="Simon A."/>
            <person name="Yun M.H."/>
        </authorList>
    </citation>
    <scope>NUCLEOTIDE SEQUENCE</scope>
    <source>
        <strain evidence="2">20211129_DDA</strain>
        <tissue evidence="2">Liver</tissue>
    </source>
</reference>